<dbReference type="InterPro" id="IPR029062">
    <property type="entry name" value="Class_I_gatase-like"/>
</dbReference>
<keyword evidence="6 12" id="KW-0067">ATP-binding</keyword>
<dbReference type="PANTHER" id="PTHR11550:SF0">
    <property type="entry name" value="CTP SYNTHASE-RELATED"/>
    <property type="match status" value="1"/>
</dbReference>
<dbReference type="SUPFAM" id="SSF52317">
    <property type="entry name" value="Class I glutamine amidotransferase-like"/>
    <property type="match status" value="1"/>
</dbReference>
<feature type="binding site" evidence="12">
    <location>
        <begin position="228"/>
        <end position="233"/>
    </location>
    <ligand>
        <name>UTP</name>
        <dbReference type="ChEBI" id="CHEBI:46398"/>
    </ligand>
</feature>
<dbReference type="Gene3D" id="3.40.50.300">
    <property type="entry name" value="P-loop containing nucleotide triphosphate hydrolases"/>
    <property type="match status" value="1"/>
</dbReference>
<proteinExistence type="inferred from homology"/>
<dbReference type="InterPro" id="IPR017456">
    <property type="entry name" value="CTP_synthase_N"/>
</dbReference>
<feature type="binding site" evidence="12">
    <location>
        <position position="264"/>
    </location>
    <ligand>
        <name>UTP</name>
        <dbReference type="ChEBI" id="CHEBI:46398"/>
    </ligand>
</feature>
<dbReference type="Pfam" id="PF00117">
    <property type="entry name" value="GATase"/>
    <property type="match status" value="1"/>
</dbReference>
<evidence type="ECO:0000256" key="1">
    <source>
        <dbReference type="ARBA" id="ARBA00005171"/>
    </source>
</evidence>
<evidence type="ECO:0000256" key="9">
    <source>
        <dbReference type="ARBA" id="ARBA00022975"/>
    </source>
</evidence>
<dbReference type="GO" id="GO:0005829">
    <property type="term" value="C:cytosol"/>
    <property type="evidence" value="ECO:0007669"/>
    <property type="project" value="TreeGrafter"/>
</dbReference>
<evidence type="ECO:0000313" key="15">
    <source>
        <dbReference type="EMBL" id="VVE15161.1"/>
    </source>
</evidence>
<feature type="binding site" evidence="12">
    <location>
        <position position="444"/>
    </location>
    <ligand>
        <name>L-glutamine</name>
        <dbReference type="ChEBI" id="CHEBI:58359"/>
    </ligand>
</feature>
<feature type="domain" description="CTP synthase N-terminal" evidence="14">
    <location>
        <begin position="40"/>
        <end position="307"/>
    </location>
</feature>
<keyword evidence="9 12" id="KW-0665">Pyrimidine biosynthesis</keyword>
<comment type="activity regulation">
    <text evidence="12">Allosterically activated by GTP, when glutamine is the substrate; GTP has no effect on the reaction when ammonia is the substrate. The allosteric effector GTP functions by stabilizing the protein conformation that binds the tetrahedral intermediate(s) formed during glutamine hydrolysis. Inhibited by the product CTP, via allosteric rather than competitive inhibition.</text>
</comment>
<accession>A0A5E4VSE1</accession>
<keyword evidence="3 12" id="KW-0436">Ligase</keyword>
<evidence type="ECO:0000256" key="3">
    <source>
        <dbReference type="ARBA" id="ARBA00022598"/>
    </source>
</evidence>
<evidence type="ECO:0000256" key="7">
    <source>
        <dbReference type="ARBA" id="ARBA00022842"/>
    </source>
</evidence>
<comment type="catalytic activity">
    <reaction evidence="10 12">
        <text>UTP + L-glutamine + ATP + H2O = CTP + L-glutamate + ADP + phosphate + 2 H(+)</text>
        <dbReference type="Rhea" id="RHEA:26426"/>
        <dbReference type="ChEBI" id="CHEBI:15377"/>
        <dbReference type="ChEBI" id="CHEBI:15378"/>
        <dbReference type="ChEBI" id="CHEBI:29985"/>
        <dbReference type="ChEBI" id="CHEBI:30616"/>
        <dbReference type="ChEBI" id="CHEBI:37563"/>
        <dbReference type="ChEBI" id="CHEBI:43474"/>
        <dbReference type="ChEBI" id="CHEBI:46398"/>
        <dbReference type="ChEBI" id="CHEBI:58359"/>
        <dbReference type="ChEBI" id="CHEBI:456216"/>
        <dbReference type="EC" id="6.3.4.2"/>
    </reaction>
</comment>
<evidence type="ECO:0000256" key="4">
    <source>
        <dbReference type="ARBA" id="ARBA00022723"/>
    </source>
</evidence>
<dbReference type="GO" id="GO:0003883">
    <property type="term" value="F:CTP synthase activity"/>
    <property type="evidence" value="ECO:0007669"/>
    <property type="project" value="UniProtKB-UniRule"/>
</dbReference>
<keyword evidence="7 12" id="KW-0460">Magnesium</keyword>
<feature type="binding site" evidence="12">
    <location>
        <position position="50"/>
    </location>
    <ligand>
        <name>CTP</name>
        <dbReference type="ChEBI" id="CHEBI:37563"/>
        <note>allosteric inhibitor</note>
    </ligand>
</feature>
<evidence type="ECO:0000259" key="14">
    <source>
        <dbReference type="Pfam" id="PF06418"/>
    </source>
</evidence>
<feature type="binding site" evidence="12">
    <location>
        <begin position="188"/>
        <end position="190"/>
    </location>
    <ligand>
        <name>CTP</name>
        <dbReference type="ChEBI" id="CHEBI:37563"/>
        <note>allosteric inhibitor</note>
    </ligand>
</feature>
<dbReference type="PANTHER" id="PTHR11550">
    <property type="entry name" value="CTP SYNTHASE"/>
    <property type="match status" value="1"/>
</dbReference>
<evidence type="ECO:0000256" key="10">
    <source>
        <dbReference type="ARBA" id="ARBA00047781"/>
    </source>
</evidence>
<feature type="binding site" evidence="12">
    <location>
        <position position="181"/>
    </location>
    <ligand>
        <name>Mg(2+)</name>
        <dbReference type="ChEBI" id="CHEBI:18420"/>
    </ligand>
</feature>
<comment type="pathway">
    <text evidence="1 12">Pyrimidine metabolism; CTP biosynthesis via de novo pathway; CTP from UDP: step 2/2.</text>
</comment>
<feature type="binding site" evidence="12">
    <location>
        <begin position="228"/>
        <end position="233"/>
    </location>
    <ligand>
        <name>CTP</name>
        <dbReference type="ChEBI" id="CHEBI:37563"/>
        <note>allosteric inhibitor</note>
    </ligand>
</feature>
<feature type="binding site" evidence="12">
    <location>
        <position position="108"/>
    </location>
    <ligand>
        <name>Mg(2+)</name>
        <dbReference type="ChEBI" id="CHEBI:18420"/>
    </ligand>
</feature>
<comment type="miscellaneous">
    <text evidence="12">CTPSs have evolved a hybrid strategy for distinguishing between UTP and CTP. The overlapping regions of the product feedback inhibitory and substrate sites recognize a common feature in both compounds, the triphosphate moiety. To differentiate isosteric substrate and product pyrimidine rings, an additional pocket far from the expected kinase/ligase catalytic site, specifically recognizes the cytosine and ribose portions of the product inhibitor.</text>
</comment>
<dbReference type="FunFam" id="3.40.50.880:FF:000002">
    <property type="entry name" value="CTP synthase"/>
    <property type="match status" value="1"/>
</dbReference>
<evidence type="ECO:0000259" key="13">
    <source>
        <dbReference type="Pfam" id="PF00117"/>
    </source>
</evidence>
<comment type="subunit">
    <text evidence="12">Homotetramer.</text>
</comment>
<dbReference type="PROSITE" id="PS51273">
    <property type="entry name" value="GATASE_TYPE_1"/>
    <property type="match status" value="1"/>
</dbReference>
<dbReference type="NCBIfam" id="NF003792">
    <property type="entry name" value="PRK05380.1"/>
    <property type="match status" value="1"/>
</dbReference>
<feature type="binding site" evidence="12">
    <location>
        <begin position="51"/>
        <end position="56"/>
    </location>
    <ligand>
        <name>ATP</name>
        <dbReference type="ChEBI" id="CHEBI:30616"/>
    </ligand>
</feature>
<keyword evidence="8 12" id="KW-0315">Glutamine amidotransferase</keyword>
<dbReference type="InterPro" id="IPR033828">
    <property type="entry name" value="GATase1_CTP_Synthase"/>
</dbReference>
<feature type="domain" description="Glutamine amidotransferase" evidence="13">
    <location>
        <begin position="343"/>
        <end position="576"/>
    </location>
</feature>
<feature type="binding site" evidence="12">
    <location>
        <position position="264"/>
    </location>
    <ligand>
        <name>CTP</name>
        <dbReference type="ChEBI" id="CHEBI:37563"/>
        <note>allosteric inhibitor</note>
    </ligand>
</feature>
<dbReference type="NCBIfam" id="TIGR00337">
    <property type="entry name" value="PyrG"/>
    <property type="match status" value="1"/>
</dbReference>
<feature type="binding site" evidence="12">
    <location>
        <position position="108"/>
    </location>
    <ligand>
        <name>ATP</name>
        <dbReference type="ChEBI" id="CHEBI:30616"/>
    </ligand>
</feature>
<evidence type="ECO:0000256" key="6">
    <source>
        <dbReference type="ARBA" id="ARBA00022840"/>
    </source>
</evidence>
<comment type="catalytic activity">
    <reaction evidence="12">
        <text>UTP + NH4(+) + ATP = CTP + ADP + phosphate + 2 H(+)</text>
        <dbReference type="Rhea" id="RHEA:16597"/>
        <dbReference type="ChEBI" id="CHEBI:15378"/>
        <dbReference type="ChEBI" id="CHEBI:28938"/>
        <dbReference type="ChEBI" id="CHEBI:30616"/>
        <dbReference type="ChEBI" id="CHEBI:37563"/>
        <dbReference type="ChEBI" id="CHEBI:43474"/>
        <dbReference type="ChEBI" id="CHEBI:46398"/>
        <dbReference type="ChEBI" id="CHEBI:456216"/>
    </reaction>
</comment>
<feature type="binding site" evidence="12">
    <location>
        <position position="50"/>
    </location>
    <ligand>
        <name>UTP</name>
        <dbReference type="ChEBI" id="CHEBI:46398"/>
    </ligand>
</feature>
<name>A0A5E4VSE1_9BURK</name>
<dbReference type="InterPro" id="IPR004468">
    <property type="entry name" value="CTP_synthase"/>
</dbReference>
<dbReference type="EMBL" id="CABPSA010000004">
    <property type="protein sequence ID" value="VVE15161.1"/>
    <property type="molecule type" value="Genomic_DNA"/>
</dbReference>
<dbReference type="GO" id="GO:0044210">
    <property type="term" value="P:'de novo' CTP biosynthetic process"/>
    <property type="evidence" value="ECO:0007669"/>
    <property type="project" value="UniProtKB-UniRule"/>
</dbReference>
<dbReference type="Pfam" id="PF06418">
    <property type="entry name" value="CTP_synth_N"/>
    <property type="match status" value="1"/>
</dbReference>
<evidence type="ECO:0000256" key="2">
    <source>
        <dbReference type="ARBA" id="ARBA00007533"/>
    </source>
</evidence>
<dbReference type="GO" id="GO:0004359">
    <property type="term" value="F:glutaminase activity"/>
    <property type="evidence" value="ECO:0007669"/>
    <property type="project" value="RHEA"/>
</dbReference>
<dbReference type="GO" id="GO:0042802">
    <property type="term" value="F:identical protein binding"/>
    <property type="evidence" value="ECO:0007669"/>
    <property type="project" value="TreeGrafter"/>
</dbReference>
<comment type="caution">
    <text evidence="12">Lacks conserved residue(s) required for the propagation of feature annotation.</text>
</comment>
<sequence length="589" mass="65229">MTGRRAGCLSRPKFAAQAIEDGAGFGYNPAFPRAITAMTKFVFVTGGVVSSLGKGIAAASLAAILESRGLKVTLLKLDPYINVDPGTMSPFQHGEVFVTEDGAETDLDLGHYERFISAKMRRANNFTTGQIYESVIRKERRGEYLGKTVQVIPHITNEIQAFVERGARSTWDGHPDVAIVEIGGTVGDIESLPFLEAARQMNLRLGRNSVAFVHLTLVPYIATAGELKTKPTQHSVQKLREIGISPDVLLCRADRQIPEDECAKISLFANIPQDAVISVWDVDTIYKIPQMLHDQGMDKIICDELKIEAKPADLSMWTRLVHAVENPKHDVTIGMVGKYVDLTESYKSLIEALRHAAIHTETRVNIEYIDSEQIEKDGTDALKHLDAILVPGGFGRRGTEGKIKAIRYARENRVPYLGICLGMQLAVIEFARDVANLADANSTEFEPATPHPVVALITEWQDRDGKVEQRTEDSDLGGTMRLGSQRVPVKAETLASRIYGETVNERHRHRYEVNNHYVPQLEAAGLVISARTPTENLPEMMELPQQVHPWFVGVQFHPEFTSTPRDGHPLFKAYVEAALAGQQARKKAA</sequence>
<evidence type="ECO:0000256" key="5">
    <source>
        <dbReference type="ARBA" id="ARBA00022741"/>
    </source>
</evidence>
<feature type="region of interest" description="Amidoligase domain" evidence="12">
    <location>
        <begin position="1"/>
        <end position="307"/>
    </location>
</feature>
<dbReference type="Gene3D" id="3.40.50.880">
    <property type="match status" value="1"/>
</dbReference>
<dbReference type="AlphaFoldDB" id="A0A5E4VSE1"/>
<dbReference type="FunFam" id="3.40.50.300:FF:000009">
    <property type="entry name" value="CTP synthase"/>
    <property type="match status" value="1"/>
</dbReference>
<feature type="active site" evidence="12">
    <location>
        <position position="557"/>
    </location>
</feature>
<feature type="active site" description="Nucleophile; for glutamine hydrolysis" evidence="12">
    <location>
        <position position="420"/>
    </location>
</feature>
<dbReference type="GO" id="GO:0005524">
    <property type="term" value="F:ATP binding"/>
    <property type="evidence" value="ECO:0007669"/>
    <property type="project" value="UniProtKB-KW"/>
</dbReference>
<feature type="binding site" evidence="12">
    <location>
        <begin position="421"/>
        <end position="424"/>
    </location>
    <ligand>
        <name>L-glutamine</name>
        <dbReference type="ChEBI" id="CHEBI:58359"/>
    </ligand>
</feature>
<evidence type="ECO:0000256" key="12">
    <source>
        <dbReference type="HAMAP-Rule" id="MF_01227"/>
    </source>
</evidence>
<dbReference type="GO" id="GO:0019856">
    <property type="term" value="P:pyrimidine nucleobase biosynthetic process"/>
    <property type="evidence" value="ECO:0007669"/>
    <property type="project" value="TreeGrafter"/>
</dbReference>
<gene>
    <name evidence="12 15" type="primary">pyrG</name>
    <name evidence="15" type="ORF">PCO31010_02856</name>
</gene>
<feature type="active site" evidence="12">
    <location>
        <position position="559"/>
    </location>
</feature>
<dbReference type="EC" id="6.3.4.2" evidence="12"/>
<dbReference type="CDD" id="cd03113">
    <property type="entry name" value="CTPS_N"/>
    <property type="match status" value="1"/>
</dbReference>
<dbReference type="InterPro" id="IPR017926">
    <property type="entry name" value="GATASE"/>
</dbReference>
<evidence type="ECO:0000256" key="8">
    <source>
        <dbReference type="ARBA" id="ARBA00022962"/>
    </source>
</evidence>
<dbReference type="InterPro" id="IPR027417">
    <property type="entry name" value="P-loop_NTPase"/>
</dbReference>
<organism evidence="15 16">
    <name type="scientific">Pandoraea commovens</name>
    <dbReference type="NCBI Taxonomy" id="2508289"/>
    <lineage>
        <taxon>Bacteria</taxon>
        <taxon>Pseudomonadati</taxon>
        <taxon>Pseudomonadota</taxon>
        <taxon>Betaproteobacteria</taxon>
        <taxon>Burkholderiales</taxon>
        <taxon>Burkholderiaceae</taxon>
        <taxon>Pandoraea</taxon>
    </lineage>
</organism>
<feature type="binding site" evidence="12">
    <location>
        <position position="393"/>
    </location>
    <ligand>
        <name>L-glutamine</name>
        <dbReference type="ChEBI" id="CHEBI:58359"/>
    </ligand>
</feature>
<dbReference type="HAMAP" id="MF_01227">
    <property type="entry name" value="PyrG"/>
    <property type="match status" value="1"/>
</dbReference>
<evidence type="ECO:0000313" key="16">
    <source>
        <dbReference type="Proteomes" id="UP000343335"/>
    </source>
</evidence>
<comment type="function">
    <text evidence="11 12">Catalyzes the ATP-dependent amination of UTP to CTP with either L-glutamine or ammonia as the source of nitrogen. Regulates intracellular CTP levels through interactions with the four ribonucleotide triphosphates.</text>
</comment>
<keyword evidence="5 12" id="KW-0547">Nucleotide-binding</keyword>
<dbReference type="Proteomes" id="UP000343335">
    <property type="component" value="Unassembled WGS sequence"/>
</dbReference>
<dbReference type="UniPathway" id="UPA00159">
    <property type="reaction ID" value="UER00277"/>
</dbReference>
<dbReference type="SUPFAM" id="SSF52540">
    <property type="entry name" value="P-loop containing nucleoside triphosphate hydrolases"/>
    <property type="match status" value="1"/>
</dbReference>
<evidence type="ECO:0000256" key="11">
    <source>
        <dbReference type="ARBA" id="ARBA00059148"/>
    </source>
</evidence>
<protein>
    <recommendedName>
        <fullName evidence="12">CTP synthase</fullName>
        <ecNumber evidence="12">6.3.4.2</ecNumber>
    </recommendedName>
    <alternativeName>
        <fullName evidence="12">Cytidine 5'-triphosphate synthase</fullName>
    </alternativeName>
    <alternativeName>
        <fullName evidence="12">Cytidine triphosphate synthetase</fullName>
        <shortName evidence="12">CTP synthetase</shortName>
        <shortName evidence="12">CTPS</shortName>
    </alternativeName>
    <alternativeName>
        <fullName evidence="12">UTP--ammonia ligase</fullName>
    </alternativeName>
</protein>
<reference evidence="15 16" key="1">
    <citation type="submission" date="2019-08" db="EMBL/GenBank/DDBJ databases">
        <authorList>
            <person name="Peeters C."/>
        </authorList>
    </citation>
    <scope>NUCLEOTIDE SEQUENCE [LARGE SCALE GENOMIC DNA]</scope>
    <source>
        <strain evidence="15 16">LMG 31010</strain>
    </source>
</reference>
<dbReference type="CDD" id="cd01746">
    <property type="entry name" value="GATase1_CTP_Synthase"/>
    <property type="match status" value="1"/>
</dbReference>
<comment type="catalytic activity">
    <reaction evidence="12">
        <text>L-glutamine + H2O = L-glutamate + NH4(+)</text>
        <dbReference type="Rhea" id="RHEA:15889"/>
        <dbReference type="ChEBI" id="CHEBI:15377"/>
        <dbReference type="ChEBI" id="CHEBI:28938"/>
        <dbReference type="ChEBI" id="CHEBI:29985"/>
        <dbReference type="ChEBI" id="CHEBI:58359"/>
    </reaction>
</comment>
<keyword evidence="4 12" id="KW-0479">Metal-binding</keyword>
<feature type="binding site" evidence="12">
    <location>
        <position position="282"/>
    </location>
    <ligand>
        <name>ATP</name>
        <dbReference type="ChEBI" id="CHEBI:30616"/>
    </ligand>
</feature>
<dbReference type="GO" id="GO:0097268">
    <property type="term" value="C:cytoophidium"/>
    <property type="evidence" value="ECO:0007669"/>
    <property type="project" value="UniProtKB-ARBA"/>
</dbReference>
<comment type="similarity">
    <text evidence="2 12">Belongs to the CTP synthase family.</text>
</comment>
<dbReference type="GO" id="GO:0046872">
    <property type="term" value="F:metal ion binding"/>
    <property type="evidence" value="ECO:0007669"/>
    <property type="project" value="UniProtKB-KW"/>
</dbReference>
<feature type="binding site" evidence="12">
    <location>
        <position position="510"/>
    </location>
    <ligand>
        <name>L-glutamine</name>
        <dbReference type="ChEBI" id="CHEBI:58359"/>
    </ligand>
</feature>